<accession>A0A392SUA4</accession>
<protein>
    <submittedName>
        <fullName evidence="1">Uncharacterized protein</fullName>
    </submittedName>
</protein>
<proteinExistence type="predicted"/>
<evidence type="ECO:0000313" key="2">
    <source>
        <dbReference type="Proteomes" id="UP000265520"/>
    </source>
</evidence>
<sequence length="27" mass="2778">AVAGTIAVAALPQPRTDLRRFLLSLAG</sequence>
<feature type="non-terminal residue" evidence="1">
    <location>
        <position position="1"/>
    </location>
</feature>
<reference evidence="1 2" key="1">
    <citation type="journal article" date="2018" name="Front. Plant Sci.">
        <title>Red Clover (Trifolium pratense) and Zigzag Clover (T. medium) - A Picture of Genomic Similarities and Differences.</title>
        <authorList>
            <person name="Dluhosova J."/>
            <person name="Istvanek J."/>
            <person name="Nedelnik J."/>
            <person name="Repkova J."/>
        </authorList>
    </citation>
    <scope>NUCLEOTIDE SEQUENCE [LARGE SCALE GENOMIC DNA]</scope>
    <source>
        <strain evidence="2">cv. 10/8</strain>
        <tissue evidence="1">Leaf</tissue>
    </source>
</reference>
<dbReference type="AlphaFoldDB" id="A0A392SUA4"/>
<keyword evidence="2" id="KW-1185">Reference proteome</keyword>
<evidence type="ECO:0000313" key="1">
    <source>
        <dbReference type="EMBL" id="MCI52413.1"/>
    </source>
</evidence>
<name>A0A392SUA4_9FABA</name>
<organism evidence="1 2">
    <name type="scientific">Trifolium medium</name>
    <dbReference type="NCBI Taxonomy" id="97028"/>
    <lineage>
        <taxon>Eukaryota</taxon>
        <taxon>Viridiplantae</taxon>
        <taxon>Streptophyta</taxon>
        <taxon>Embryophyta</taxon>
        <taxon>Tracheophyta</taxon>
        <taxon>Spermatophyta</taxon>
        <taxon>Magnoliopsida</taxon>
        <taxon>eudicotyledons</taxon>
        <taxon>Gunneridae</taxon>
        <taxon>Pentapetalae</taxon>
        <taxon>rosids</taxon>
        <taxon>fabids</taxon>
        <taxon>Fabales</taxon>
        <taxon>Fabaceae</taxon>
        <taxon>Papilionoideae</taxon>
        <taxon>50 kb inversion clade</taxon>
        <taxon>NPAAA clade</taxon>
        <taxon>Hologalegina</taxon>
        <taxon>IRL clade</taxon>
        <taxon>Trifolieae</taxon>
        <taxon>Trifolium</taxon>
    </lineage>
</organism>
<dbReference type="Proteomes" id="UP000265520">
    <property type="component" value="Unassembled WGS sequence"/>
</dbReference>
<comment type="caution">
    <text evidence="1">The sequence shown here is derived from an EMBL/GenBank/DDBJ whole genome shotgun (WGS) entry which is preliminary data.</text>
</comment>
<dbReference type="EMBL" id="LXQA010446887">
    <property type="protein sequence ID" value="MCI52413.1"/>
    <property type="molecule type" value="Genomic_DNA"/>
</dbReference>